<evidence type="ECO:0000313" key="1">
    <source>
        <dbReference type="EMBL" id="WOD45358.1"/>
    </source>
</evidence>
<protein>
    <submittedName>
        <fullName evidence="1">Uncharacterized protein</fullName>
    </submittedName>
</protein>
<reference evidence="2" key="1">
    <citation type="submission" date="2024-06" db="EMBL/GenBank/DDBJ databases">
        <title>Hwangdonia haimaensis gen. nov., sp. nov., a member of the family Flavobacteriaceae isolated from the haima cold seep.</title>
        <authorList>
            <person name="Li J."/>
        </authorList>
    </citation>
    <scope>NUCLEOTIDE SEQUENCE [LARGE SCALE GENOMIC DNA]</scope>
    <source>
        <strain evidence="2">SCSIO 19198</strain>
    </source>
</reference>
<accession>A0AA97HSY0</accession>
<dbReference type="RefSeq" id="WP_316985012.1">
    <property type="nucleotide sequence ID" value="NZ_CP136521.1"/>
</dbReference>
<name>A0AA97HSY0_9FLAO</name>
<dbReference type="Proteomes" id="UP001302486">
    <property type="component" value="Chromosome"/>
</dbReference>
<gene>
    <name evidence="1" type="ORF">RNZ46_16115</name>
</gene>
<keyword evidence="2" id="KW-1185">Reference proteome</keyword>
<dbReference type="KEGG" id="hws:RNZ46_16115"/>
<organism evidence="1 2">
    <name type="scientific">Hwangdonia lutea</name>
    <dbReference type="NCBI Taxonomy" id="3075823"/>
    <lineage>
        <taxon>Bacteria</taxon>
        <taxon>Pseudomonadati</taxon>
        <taxon>Bacteroidota</taxon>
        <taxon>Flavobacteriia</taxon>
        <taxon>Flavobacteriales</taxon>
        <taxon>Flavobacteriaceae</taxon>
        <taxon>Hwangdonia</taxon>
    </lineage>
</organism>
<dbReference type="EMBL" id="CP136521">
    <property type="protein sequence ID" value="WOD45358.1"/>
    <property type="molecule type" value="Genomic_DNA"/>
</dbReference>
<dbReference type="AlphaFoldDB" id="A0AA97HSY0"/>
<evidence type="ECO:0000313" key="2">
    <source>
        <dbReference type="Proteomes" id="UP001302486"/>
    </source>
</evidence>
<sequence>MWCAEVTIFKTNDGTKHYIHILMDHFSKMNLGYSIEKSSYGKAIRSLIKNALVFAPEKQPKSLSIICVHRKPVTKPMYVG</sequence>
<proteinExistence type="predicted"/>